<keyword evidence="3" id="KW-1185">Reference proteome</keyword>
<proteinExistence type="predicted"/>
<dbReference type="Gramene" id="TVU31378">
    <property type="protein sequence ID" value="TVU31378"/>
    <property type="gene ID" value="EJB05_23061"/>
</dbReference>
<evidence type="ECO:0000256" key="1">
    <source>
        <dbReference type="SAM" id="MobiDB-lite"/>
    </source>
</evidence>
<sequence>MLESAITYGVSSDPSRHSVGEAPLSMCNLTEVTGPKMTTYELRPANQYRPGFSHMLTQKGALDILLFKVKLLQENQTLDADVDEDHGGKTNNTEAHTSEIDT</sequence>
<feature type="region of interest" description="Disordered" evidence="1">
    <location>
        <begin position="1"/>
        <end position="22"/>
    </location>
</feature>
<name>A0A5J9V753_9POAL</name>
<dbReference type="EMBL" id="RWGY01000011">
    <property type="protein sequence ID" value="TVU31378.1"/>
    <property type="molecule type" value="Genomic_DNA"/>
</dbReference>
<organism evidence="2 3">
    <name type="scientific">Eragrostis curvula</name>
    <name type="common">weeping love grass</name>
    <dbReference type="NCBI Taxonomy" id="38414"/>
    <lineage>
        <taxon>Eukaryota</taxon>
        <taxon>Viridiplantae</taxon>
        <taxon>Streptophyta</taxon>
        <taxon>Embryophyta</taxon>
        <taxon>Tracheophyta</taxon>
        <taxon>Spermatophyta</taxon>
        <taxon>Magnoliopsida</taxon>
        <taxon>Liliopsida</taxon>
        <taxon>Poales</taxon>
        <taxon>Poaceae</taxon>
        <taxon>PACMAD clade</taxon>
        <taxon>Chloridoideae</taxon>
        <taxon>Eragrostideae</taxon>
        <taxon>Eragrostidinae</taxon>
        <taxon>Eragrostis</taxon>
    </lineage>
</organism>
<dbReference type="AlphaFoldDB" id="A0A5J9V753"/>
<feature type="region of interest" description="Disordered" evidence="1">
    <location>
        <begin position="78"/>
        <end position="102"/>
    </location>
</feature>
<comment type="caution">
    <text evidence="2">The sequence shown here is derived from an EMBL/GenBank/DDBJ whole genome shotgun (WGS) entry which is preliminary data.</text>
</comment>
<evidence type="ECO:0000313" key="3">
    <source>
        <dbReference type="Proteomes" id="UP000324897"/>
    </source>
</evidence>
<protein>
    <submittedName>
        <fullName evidence="2">Uncharacterized protein</fullName>
    </submittedName>
</protein>
<dbReference type="Proteomes" id="UP000324897">
    <property type="component" value="Chromosome 1"/>
</dbReference>
<evidence type="ECO:0000313" key="2">
    <source>
        <dbReference type="EMBL" id="TVU31378.1"/>
    </source>
</evidence>
<gene>
    <name evidence="2" type="ORF">EJB05_23061</name>
</gene>
<reference evidence="2 3" key="1">
    <citation type="journal article" date="2019" name="Sci. Rep.">
        <title>A high-quality genome of Eragrostis curvula grass provides insights into Poaceae evolution and supports new strategies to enhance forage quality.</title>
        <authorList>
            <person name="Carballo J."/>
            <person name="Santos B.A.C.M."/>
            <person name="Zappacosta D."/>
            <person name="Garbus I."/>
            <person name="Selva J.P."/>
            <person name="Gallo C.A."/>
            <person name="Diaz A."/>
            <person name="Albertini E."/>
            <person name="Caccamo M."/>
            <person name="Echenique V."/>
        </authorList>
    </citation>
    <scope>NUCLEOTIDE SEQUENCE [LARGE SCALE GENOMIC DNA]</scope>
    <source>
        <strain evidence="3">cv. Victoria</strain>
        <tissue evidence="2">Leaf</tissue>
    </source>
</reference>
<accession>A0A5J9V753</accession>